<accession>A0AA95GWF2</accession>
<sequence length="72" mass="8258">MKSIDKDTPQFTLPSMIPTDIAITLSGKSKALFYYAKRFDPHFPQGVLMQHNGRSRVMYPTAEICQYFKVEA</sequence>
<dbReference type="EMBL" id="CP123519">
    <property type="protein sequence ID" value="WGM04099.1"/>
    <property type="molecule type" value="Genomic_DNA"/>
</dbReference>
<dbReference type="Proteomes" id="UP001177595">
    <property type="component" value="Plasmid paPv15"/>
</dbReference>
<gene>
    <name evidence="1" type="ORF">QE210_21820</name>
</gene>
<evidence type="ECO:0000313" key="2">
    <source>
        <dbReference type="Proteomes" id="UP001177595"/>
    </source>
</evidence>
<organism evidence="1 2">
    <name type="scientific">Arsenophonus nasoniae</name>
    <name type="common">son-killer infecting Nasonia vitripennis</name>
    <dbReference type="NCBI Taxonomy" id="638"/>
    <lineage>
        <taxon>Bacteria</taxon>
        <taxon>Pseudomonadati</taxon>
        <taxon>Pseudomonadota</taxon>
        <taxon>Gammaproteobacteria</taxon>
        <taxon>Enterobacterales</taxon>
        <taxon>Morganellaceae</taxon>
        <taxon>Arsenophonus</taxon>
    </lineage>
</organism>
<dbReference type="RefSeq" id="WP_280627385.1">
    <property type="nucleotide sequence ID" value="NZ_CP123519.1"/>
</dbReference>
<geneLocation type="plasmid" evidence="1 2">
    <name>paPv15</name>
</geneLocation>
<name>A0AA95GWF2_9GAMM</name>
<evidence type="ECO:0000313" key="1">
    <source>
        <dbReference type="EMBL" id="WGM04099.1"/>
    </source>
</evidence>
<keyword evidence="1" id="KW-0614">Plasmid</keyword>
<proteinExistence type="predicted"/>
<reference evidence="1" key="1">
    <citation type="submission" date="2023-04" db="EMBL/GenBank/DDBJ databases">
        <title>Genome dynamics across the evolutionary transition to endosymbiosis.</title>
        <authorList>
            <person name="Siozios S."/>
            <person name="Nadal-Jimenez P."/>
            <person name="Azagi T."/>
            <person name="Sprong H."/>
            <person name="Frost C.L."/>
            <person name="Parratt S.R."/>
            <person name="Taylor G."/>
            <person name="Brettell L."/>
            <person name="Lew K.C."/>
            <person name="Croft L."/>
            <person name="King K.C."/>
            <person name="Brockhurst M.A."/>
            <person name="Hypsa V."/>
            <person name="Novakova E."/>
            <person name="Darby A.C."/>
            <person name="Hurst G.D.D."/>
        </authorList>
    </citation>
    <scope>NUCLEOTIDE SEQUENCE</scope>
    <source>
        <strain evidence="1">APv</strain>
        <plasmid evidence="1">paPv15</plasmid>
    </source>
</reference>
<protein>
    <submittedName>
        <fullName evidence="1">Uncharacterized protein</fullName>
    </submittedName>
</protein>
<dbReference type="AlphaFoldDB" id="A0AA95GWF2"/>